<dbReference type="SUPFAM" id="SSF75169">
    <property type="entry name" value="DsrEFH-like"/>
    <property type="match status" value="1"/>
</dbReference>
<dbReference type="RefSeq" id="WP_092677124.1">
    <property type="nucleotide sequence ID" value="NZ_FOGC01000010.1"/>
</dbReference>
<gene>
    <name evidence="1" type="ORF">SAMN05216522_1105</name>
</gene>
<protein>
    <submittedName>
        <fullName evidence="1">tRNA 2-thiouridine synthesizing protein B</fullName>
    </submittedName>
</protein>
<dbReference type="Proteomes" id="UP000242515">
    <property type="component" value="Unassembled WGS sequence"/>
</dbReference>
<accession>A0A1H9KS03</accession>
<dbReference type="InterPro" id="IPR007215">
    <property type="entry name" value="Sulphur_relay_TusB/DsrH"/>
</dbReference>
<dbReference type="EMBL" id="FOGC01000010">
    <property type="protein sequence ID" value="SER01623.1"/>
    <property type="molecule type" value="Genomic_DNA"/>
</dbReference>
<keyword evidence="2" id="KW-1185">Reference proteome</keyword>
<dbReference type="AlphaFoldDB" id="A0A1H9KS03"/>
<evidence type="ECO:0000313" key="2">
    <source>
        <dbReference type="Proteomes" id="UP000242515"/>
    </source>
</evidence>
<dbReference type="PANTHER" id="PTHR37526:SF1">
    <property type="entry name" value="PROTEIN TUSB"/>
    <property type="match status" value="1"/>
</dbReference>
<sequence length="96" mass="10864">MLHLIMSSPVKLDIDYLETFIGQADDILLLQDAVYGGVANNHYFSKLVARKHSGLYVLQEDAQARGITALLGPKFQIISYQQFVELTVKHSKQITW</sequence>
<dbReference type="NCBIfam" id="TIGR03011">
    <property type="entry name" value="sulf_tusB_dsrH"/>
    <property type="match status" value="1"/>
</dbReference>
<proteinExistence type="predicted"/>
<evidence type="ECO:0000313" key="1">
    <source>
        <dbReference type="EMBL" id="SER01623.1"/>
    </source>
</evidence>
<dbReference type="PANTHER" id="PTHR37526">
    <property type="entry name" value="PROTEIN TUSB"/>
    <property type="match status" value="1"/>
</dbReference>
<name>A0A1H9KS03_9GAMM</name>
<dbReference type="Gene3D" id="3.40.1260.10">
    <property type="entry name" value="DsrEFH-like"/>
    <property type="match status" value="1"/>
</dbReference>
<dbReference type="STRING" id="988801.SAMN05216522_1105"/>
<dbReference type="InterPro" id="IPR027396">
    <property type="entry name" value="DsrEFH-like"/>
</dbReference>
<organism evidence="1 2">
    <name type="scientific">Rosenbergiella nectarea</name>
    <dbReference type="NCBI Taxonomy" id="988801"/>
    <lineage>
        <taxon>Bacteria</taxon>
        <taxon>Pseudomonadati</taxon>
        <taxon>Pseudomonadota</taxon>
        <taxon>Gammaproteobacteria</taxon>
        <taxon>Enterobacterales</taxon>
        <taxon>Erwiniaceae</taxon>
        <taxon>Rosenbergiella</taxon>
    </lineage>
</organism>
<reference evidence="2" key="1">
    <citation type="submission" date="2016-10" db="EMBL/GenBank/DDBJ databases">
        <authorList>
            <person name="Varghese N."/>
            <person name="Submissions S."/>
        </authorList>
    </citation>
    <scope>NUCLEOTIDE SEQUENCE [LARGE SCALE GENOMIC DNA]</scope>
    <source>
        <strain evidence="2">8N4</strain>
    </source>
</reference>
<dbReference type="GO" id="GO:0002143">
    <property type="term" value="P:tRNA wobble position uridine thiolation"/>
    <property type="evidence" value="ECO:0007669"/>
    <property type="project" value="InterPro"/>
</dbReference>
<dbReference type="OrthoDB" id="9795117at2"/>
<dbReference type="GO" id="GO:1990228">
    <property type="term" value="C:sulfurtransferase complex"/>
    <property type="evidence" value="ECO:0007669"/>
    <property type="project" value="TreeGrafter"/>
</dbReference>
<dbReference type="Pfam" id="PF04077">
    <property type="entry name" value="DsrH"/>
    <property type="match status" value="1"/>
</dbReference>